<dbReference type="InterPro" id="IPR036188">
    <property type="entry name" value="FAD/NAD-bd_sf"/>
</dbReference>
<keyword evidence="2" id="KW-1185">Reference proteome</keyword>
<organism evidence="1 2">
    <name type="scientific">Xylaria flabelliformis</name>
    <dbReference type="NCBI Taxonomy" id="2512241"/>
    <lineage>
        <taxon>Eukaryota</taxon>
        <taxon>Fungi</taxon>
        <taxon>Dikarya</taxon>
        <taxon>Ascomycota</taxon>
        <taxon>Pezizomycotina</taxon>
        <taxon>Sordariomycetes</taxon>
        <taxon>Xylariomycetidae</taxon>
        <taxon>Xylariales</taxon>
        <taxon>Xylariaceae</taxon>
        <taxon>Xylaria</taxon>
    </lineage>
</organism>
<dbReference type="STRING" id="2512241.A0A553HRX6"/>
<name>A0A553HRX6_9PEZI</name>
<reference evidence="2" key="1">
    <citation type="submission" date="2019-06" db="EMBL/GenBank/DDBJ databases">
        <title>Draft genome sequence of the griseofulvin-producing fungus Xylaria cubensis strain G536.</title>
        <authorList>
            <person name="Mead M.E."/>
            <person name="Raja H.A."/>
            <person name="Steenwyk J.L."/>
            <person name="Knowles S.L."/>
            <person name="Oberlies N.H."/>
            <person name="Rokas A."/>
        </authorList>
    </citation>
    <scope>NUCLEOTIDE SEQUENCE [LARGE SCALE GENOMIC DNA]</scope>
    <source>
        <strain evidence="2">G536</strain>
    </source>
</reference>
<dbReference type="AlphaFoldDB" id="A0A553HRX6"/>
<gene>
    <name evidence="1" type="ORF">FHL15_008487</name>
</gene>
<dbReference type="Gene3D" id="3.50.50.60">
    <property type="entry name" value="FAD/NAD(P)-binding domain"/>
    <property type="match status" value="1"/>
</dbReference>
<protein>
    <submittedName>
        <fullName evidence="1">Uncharacterized protein</fullName>
    </submittedName>
</protein>
<evidence type="ECO:0000313" key="1">
    <source>
        <dbReference type="EMBL" id="TRX90712.1"/>
    </source>
</evidence>
<dbReference type="OrthoDB" id="16820at2759"/>
<comment type="caution">
    <text evidence="1">The sequence shown here is derived from an EMBL/GenBank/DDBJ whole genome shotgun (WGS) entry which is preliminary data.</text>
</comment>
<accession>A0A553HRX6</accession>
<proteinExistence type="predicted"/>
<sequence>MASNPATWGSRTYQSLTLALALHNLNIPATVYDARSGDYDQGGGTMLSPNTLHVLDGVGVYERIRDKPMQFNVLTCKEVRVLDLTQQTNAKRLPGSERAKVPLGVIIWSGSSLYDLGLAQEVEKSVEKLK</sequence>
<dbReference type="Proteomes" id="UP000319160">
    <property type="component" value="Unassembled WGS sequence"/>
</dbReference>
<dbReference type="EMBL" id="VFLP01000053">
    <property type="protein sequence ID" value="TRX90712.1"/>
    <property type="molecule type" value="Genomic_DNA"/>
</dbReference>
<dbReference type="SUPFAM" id="SSF51905">
    <property type="entry name" value="FAD/NAD(P)-binding domain"/>
    <property type="match status" value="1"/>
</dbReference>
<evidence type="ECO:0000313" key="2">
    <source>
        <dbReference type="Proteomes" id="UP000319160"/>
    </source>
</evidence>